<gene>
    <name evidence="3" type="ORF">MANES_09G048500v8</name>
</gene>
<dbReference type="PANTHER" id="PTHR12300:SF181">
    <property type="entry name" value="HVA22-LIKE PROTEIN"/>
    <property type="match status" value="1"/>
</dbReference>
<keyword evidence="4" id="KW-1185">Reference proteome</keyword>
<sequence length="247" mass="28467">MLGDFITRCLVLLFGYAYPAFECFKILEKNKVKIEELRFWCQYWIIIALLTVCERIGDIFLSWLPMYGEVKLAFFIYLWNPKTKGTGYIYETFLRPYIAEHESEIDRRLMQLKVKAWDLAVFYWQNWTSLGQTTLFQLVQQLASNSGKVSGTTAKKERDWEPSAPGLNESPSLSKRKNGKKPPRPPPPPSSPINRAVSESPKANNFLVHLNEQTDSVDSSTVSNSDVVSHQLQQVRTRLRRSKSIVN</sequence>
<dbReference type="PANTHER" id="PTHR12300">
    <property type="entry name" value="HVA22-LIKE PROTEINS"/>
    <property type="match status" value="1"/>
</dbReference>
<evidence type="ECO:0000313" key="4">
    <source>
        <dbReference type="Proteomes" id="UP000091857"/>
    </source>
</evidence>
<reference evidence="4" key="1">
    <citation type="journal article" date="2016" name="Nat. Biotechnol.">
        <title>Sequencing wild and cultivated cassava and related species reveals extensive interspecific hybridization and genetic diversity.</title>
        <authorList>
            <person name="Bredeson J.V."/>
            <person name="Lyons J.B."/>
            <person name="Prochnik S.E."/>
            <person name="Wu G.A."/>
            <person name="Ha C.M."/>
            <person name="Edsinger-Gonzales E."/>
            <person name="Grimwood J."/>
            <person name="Schmutz J."/>
            <person name="Rabbi I.Y."/>
            <person name="Egesi C."/>
            <person name="Nauluvula P."/>
            <person name="Lebot V."/>
            <person name="Ndunguru J."/>
            <person name="Mkamilo G."/>
            <person name="Bart R.S."/>
            <person name="Setter T.L."/>
            <person name="Gleadow R.M."/>
            <person name="Kulakow P."/>
            <person name="Ferguson M.E."/>
            <person name="Rounsley S."/>
            <person name="Rokhsar D.S."/>
        </authorList>
    </citation>
    <scope>NUCLEOTIDE SEQUENCE [LARGE SCALE GENOMIC DNA]</scope>
    <source>
        <strain evidence="4">cv. AM560-2</strain>
    </source>
</reference>
<protein>
    <recommendedName>
        <fullName evidence="1">HVA22-like protein</fullName>
    </recommendedName>
</protein>
<dbReference type="Gramene" id="Manes.09G048500.1.v8.1">
    <property type="protein sequence ID" value="Manes.09G048500.1.v8.1.CDS"/>
    <property type="gene ID" value="Manes.09G048500.v8.1"/>
</dbReference>
<feature type="region of interest" description="Disordered" evidence="2">
    <location>
        <begin position="147"/>
        <end position="206"/>
    </location>
</feature>
<dbReference type="Pfam" id="PF03134">
    <property type="entry name" value="TB2_DP1_HVA22"/>
    <property type="match status" value="1"/>
</dbReference>
<evidence type="ECO:0000256" key="2">
    <source>
        <dbReference type="SAM" id="MobiDB-lite"/>
    </source>
</evidence>
<dbReference type="InterPro" id="IPR004345">
    <property type="entry name" value="TB2_DP1_HVA22"/>
</dbReference>
<dbReference type="GO" id="GO:0016020">
    <property type="term" value="C:membrane"/>
    <property type="evidence" value="ECO:0007669"/>
    <property type="project" value="UniProtKB-SubCell"/>
</dbReference>
<name>A0A2C9V9M7_MANES</name>
<dbReference type="AlphaFoldDB" id="A0A2C9V9M7"/>
<evidence type="ECO:0000256" key="1">
    <source>
        <dbReference type="RuleBase" id="RU362006"/>
    </source>
</evidence>
<dbReference type="Proteomes" id="UP000091857">
    <property type="component" value="Chromosome 9"/>
</dbReference>
<comment type="caution">
    <text evidence="3">The sequence shown here is derived from an EMBL/GenBank/DDBJ whole genome shotgun (WGS) entry which is preliminary data.</text>
</comment>
<evidence type="ECO:0000313" key="3">
    <source>
        <dbReference type="EMBL" id="OAY40786.1"/>
    </source>
</evidence>
<organism evidence="3 4">
    <name type="scientific">Manihot esculenta</name>
    <name type="common">Cassava</name>
    <name type="synonym">Jatropha manihot</name>
    <dbReference type="NCBI Taxonomy" id="3983"/>
    <lineage>
        <taxon>Eukaryota</taxon>
        <taxon>Viridiplantae</taxon>
        <taxon>Streptophyta</taxon>
        <taxon>Embryophyta</taxon>
        <taxon>Tracheophyta</taxon>
        <taxon>Spermatophyta</taxon>
        <taxon>Magnoliopsida</taxon>
        <taxon>eudicotyledons</taxon>
        <taxon>Gunneridae</taxon>
        <taxon>Pentapetalae</taxon>
        <taxon>rosids</taxon>
        <taxon>fabids</taxon>
        <taxon>Malpighiales</taxon>
        <taxon>Euphorbiaceae</taxon>
        <taxon>Crotonoideae</taxon>
        <taxon>Manihoteae</taxon>
        <taxon>Manihot</taxon>
    </lineage>
</organism>
<feature type="compositionally biased region" description="Basic residues" evidence="2">
    <location>
        <begin position="174"/>
        <end position="183"/>
    </location>
</feature>
<comment type="subcellular location">
    <subcellularLocation>
        <location evidence="1">Membrane</location>
        <topology evidence="1">Multi-pass membrane protein</topology>
    </subcellularLocation>
</comment>
<dbReference type="EMBL" id="CM004395">
    <property type="protein sequence ID" value="OAY40786.1"/>
    <property type="molecule type" value="Genomic_DNA"/>
</dbReference>
<comment type="similarity">
    <text evidence="1">Belongs to the DP1 family.</text>
</comment>
<proteinExistence type="inferred from homology"/>
<accession>A0A2C9V9M7</accession>